<dbReference type="EMBL" id="KV922012">
    <property type="protein sequence ID" value="ORE03228.1"/>
    <property type="molecule type" value="Genomic_DNA"/>
</dbReference>
<feature type="domain" description="RRM" evidence="5">
    <location>
        <begin position="18"/>
        <end position="99"/>
    </location>
</feature>
<name>A0A1X0QU22_RHIZD</name>
<sequence>MSLATSTEAKETTTTNTKRLYIGNLTDVIDEYTILKLFEPFGKITYIDSLVHRTGPKKGQPKGYCFLEYEKKEQALKAINALHGKRIKNKSIVVSFAHTTMEQDNDHSRRKLPSTPLLSNRQKLLHQKNMDAKIRAIEQKLQSLKKRNQADEDNTSKSRNSDHQSNRYKPY</sequence>
<dbReference type="PROSITE" id="PS50102">
    <property type="entry name" value="RRM"/>
    <property type="match status" value="1"/>
</dbReference>
<dbReference type="VEuPathDB" id="FungiDB:BCV72DRAFT_35599"/>
<reference evidence="6" key="1">
    <citation type="journal article" date="2016" name="Proc. Natl. Acad. Sci. U.S.A.">
        <title>Lipid metabolic changes in an early divergent fungus govern the establishment of a mutualistic symbiosis with endobacteria.</title>
        <authorList>
            <person name="Lastovetsky O.A."/>
            <person name="Gaspar M.L."/>
            <person name="Mondo S.J."/>
            <person name="LaButti K.M."/>
            <person name="Sandor L."/>
            <person name="Grigoriev I.V."/>
            <person name="Henry S.A."/>
            <person name="Pawlowska T.E."/>
        </authorList>
    </citation>
    <scope>NUCLEOTIDE SEQUENCE [LARGE SCALE GENOMIC DNA]</scope>
    <source>
        <strain evidence="6">ATCC 52814</strain>
    </source>
</reference>
<keyword evidence="1" id="KW-0677">Repeat</keyword>
<evidence type="ECO:0000256" key="1">
    <source>
        <dbReference type="ARBA" id="ARBA00022737"/>
    </source>
</evidence>
<dbReference type="OrthoDB" id="6730379at2759"/>
<dbReference type="AlphaFoldDB" id="A0A1X0QU22"/>
<feature type="compositionally biased region" description="Basic and acidic residues" evidence="4">
    <location>
        <begin position="148"/>
        <end position="165"/>
    </location>
</feature>
<dbReference type="Pfam" id="PF00076">
    <property type="entry name" value="RRM_1"/>
    <property type="match status" value="1"/>
</dbReference>
<protein>
    <recommendedName>
        <fullName evidence="5">RRM domain-containing protein</fullName>
    </recommendedName>
</protein>
<dbReference type="GO" id="GO:0003723">
    <property type="term" value="F:RNA binding"/>
    <property type="evidence" value="ECO:0007669"/>
    <property type="project" value="UniProtKB-UniRule"/>
</dbReference>
<evidence type="ECO:0000259" key="5">
    <source>
        <dbReference type="PROSITE" id="PS50102"/>
    </source>
</evidence>
<evidence type="ECO:0000256" key="4">
    <source>
        <dbReference type="SAM" id="MobiDB-lite"/>
    </source>
</evidence>
<dbReference type="Gene3D" id="3.30.70.330">
    <property type="match status" value="1"/>
</dbReference>
<evidence type="ECO:0000256" key="2">
    <source>
        <dbReference type="ARBA" id="ARBA00022884"/>
    </source>
</evidence>
<evidence type="ECO:0000313" key="6">
    <source>
        <dbReference type="EMBL" id="ORE03228.1"/>
    </source>
</evidence>
<keyword evidence="2 3" id="KW-0694">RNA-binding</keyword>
<dbReference type="InterPro" id="IPR035979">
    <property type="entry name" value="RBD_domain_sf"/>
</dbReference>
<dbReference type="InterPro" id="IPR000504">
    <property type="entry name" value="RRM_dom"/>
</dbReference>
<proteinExistence type="predicted"/>
<dbReference type="Proteomes" id="UP000242414">
    <property type="component" value="Unassembled WGS sequence"/>
</dbReference>
<organism evidence="6">
    <name type="scientific">Rhizopus microsporus var. microsporus</name>
    <dbReference type="NCBI Taxonomy" id="86635"/>
    <lineage>
        <taxon>Eukaryota</taxon>
        <taxon>Fungi</taxon>
        <taxon>Fungi incertae sedis</taxon>
        <taxon>Mucoromycota</taxon>
        <taxon>Mucoromycotina</taxon>
        <taxon>Mucoromycetes</taxon>
        <taxon>Mucorales</taxon>
        <taxon>Mucorineae</taxon>
        <taxon>Rhizopodaceae</taxon>
        <taxon>Rhizopus</taxon>
    </lineage>
</organism>
<accession>A0A1X0QU22</accession>
<dbReference type="SMART" id="SM00360">
    <property type="entry name" value="RRM"/>
    <property type="match status" value="1"/>
</dbReference>
<gene>
    <name evidence="6" type="ORF">BCV72DRAFT_35599</name>
</gene>
<dbReference type="SUPFAM" id="SSF54928">
    <property type="entry name" value="RNA-binding domain, RBD"/>
    <property type="match status" value="1"/>
</dbReference>
<evidence type="ECO:0000256" key="3">
    <source>
        <dbReference type="PROSITE-ProRule" id="PRU00176"/>
    </source>
</evidence>
<dbReference type="InterPro" id="IPR012677">
    <property type="entry name" value="Nucleotide-bd_a/b_plait_sf"/>
</dbReference>
<feature type="region of interest" description="Disordered" evidence="4">
    <location>
        <begin position="141"/>
        <end position="171"/>
    </location>
</feature>
<dbReference type="PANTHER" id="PTHR24012">
    <property type="entry name" value="RNA BINDING PROTEIN"/>
    <property type="match status" value="1"/>
</dbReference>